<evidence type="ECO:0000256" key="1">
    <source>
        <dbReference type="ARBA" id="ARBA00004496"/>
    </source>
</evidence>
<dbReference type="Proteomes" id="UP000815325">
    <property type="component" value="Unassembled WGS sequence"/>
</dbReference>
<feature type="domain" description="Kinesin motor" evidence="9">
    <location>
        <begin position="112"/>
        <end position="283"/>
    </location>
</feature>
<keyword evidence="8" id="KW-0493">Microtubule</keyword>
<feature type="domain" description="Kinesin motor" evidence="9">
    <location>
        <begin position="19"/>
        <end position="103"/>
    </location>
</feature>
<evidence type="ECO:0000313" key="11">
    <source>
        <dbReference type="Proteomes" id="UP000815325"/>
    </source>
</evidence>
<dbReference type="InterPro" id="IPR001752">
    <property type="entry name" value="Kinesin_motor_dom"/>
</dbReference>
<organism evidence="10 11">
    <name type="scientific">Dunaliella salina</name>
    <name type="common">Green alga</name>
    <name type="synonym">Protococcus salinus</name>
    <dbReference type="NCBI Taxonomy" id="3046"/>
    <lineage>
        <taxon>Eukaryota</taxon>
        <taxon>Viridiplantae</taxon>
        <taxon>Chlorophyta</taxon>
        <taxon>core chlorophytes</taxon>
        <taxon>Chlorophyceae</taxon>
        <taxon>CS clade</taxon>
        <taxon>Chlamydomonadales</taxon>
        <taxon>Dunaliellaceae</taxon>
        <taxon>Dunaliella</taxon>
    </lineage>
</organism>
<sequence>MIFGTGQTARYNLGAMDTNVKVAVRVRPLIEREAAEGATPCVLADEELACVGLGHDRKFTFDYAFGSGAKQEDVYSACVAPLVESCFEGYNGTVFAYGQTGSGSSSSTLMKATSSTLMNDASSRSHVVASITITQHTTMQPSGDGGLEVSAPGVQMVTKAKLHLVDLAGSERVKKSGVADNQPGVTYRGTIGSAANGALTARFKEAVNINQGLLALGSVISALGDEKKKGSHVPYRDSRLTRLLQDSLGGNSRTAMIACVSPADNSLEESLNTLKWAHRTRNISNRPEANCSAEGANKQAALVAMQ</sequence>
<dbReference type="SMART" id="SM00129">
    <property type="entry name" value="KISc"/>
    <property type="match status" value="1"/>
</dbReference>
<dbReference type="InterPro" id="IPR019821">
    <property type="entry name" value="Kinesin_motor_CS"/>
</dbReference>
<dbReference type="PROSITE" id="PS50067">
    <property type="entry name" value="KINESIN_MOTOR_2"/>
    <property type="match status" value="2"/>
</dbReference>
<keyword evidence="2" id="KW-0963">Cytoplasm</keyword>
<comment type="subcellular location">
    <subcellularLocation>
        <location evidence="1">Cytoplasm</location>
    </subcellularLocation>
</comment>
<evidence type="ECO:0000256" key="3">
    <source>
        <dbReference type="ARBA" id="ARBA00022741"/>
    </source>
</evidence>
<keyword evidence="4 8" id="KW-0067">ATP-binding</keyword>
<dbReference type="EMBL" id="MU070091">
    <property type="protein sequence ID" value="KAF5829995.1"/>
    <property type="molecule type" value="Genomic_DNA"/>
</dbReference>
<comment type="caution">
    <text evidence="7">Lacks conserved residue(s) required for the propagation of feature annotation.</text>
</comment>
<evidence type="ECO:0000259" key="9">
    <source>
        <dbReference type="PROSITE" id="PS50067"/>
    </source>
</evidence>
<proteinExistence type="inferred from homology"/>
<accession>A0ABQ7G5V3</accession>
<dbReference type="SUPFAM" id="SSF52540">
    <property type="entry name" value="P-loop containing nucleoside triphosphate hydrolases"/>
    <property type="match status" value="1"/>
</dbReference>
<comment type="caution">
    <text evidence="10">The sequence shown here is derived from an EMBL/GenBank/DDBJ whole genome shotgun (WGS) entry which is preliminary data.</text>
</comment>
<name>A0ABQ7G5V3_DUNSA</name>
<evidence type="ECO:0000256" key="8">
    <source>
        <dbReference type="RuleBase" id="RU000394"/>
    </source>
</evidence>
<evidence type="ECO:0000313" key="10">
    <source>
        <dbReference type="EMBL" id="KAF5829995.1"/>
    </source>
</evidence>
<comment type="similarity">
    <text evidence="7 8">Belongs to the TRAFAC class myosin-kinesin ATPase superfamily. Kinesin family.</text>
</comment>
<dbReference type="PANTHER" id="PTHR47969">
    <property type="entry name" value="CHROMOSOME-ASSOCIATED KINESIN KIF4A-RELATED"/>
    <property type="match status" value="1"/>
</dbReference>
<dbReference type="Gene3D" id="3.40.850.10">
    <property type="entry name" value="Kinesin motor domain"/>
    <property type="match status" value="2"/>
</dbReference>
<dbReference type="PRINTS" id="PR00380">
    <property type="entry name" value="KINESINHEAVY"/>
</dbReference>
<evidence type="ECO:0000256" key="2">
    <source>
        <dbReference type="ARBA" id="ARBA00022490"/>
    </source>
</evidence>
<feature type="non-terminal residue" evidence="10">
    <location>
        <position position="306"/>
    </location>
</feature>
<evidence type="ECO:0000256" key="6">
    <source>
        <dbReference type="ARBA" id="ARBA00023175"/>
    </source>
</evidence>
<evidence type="ECO:0000256" key="7">
    <source>
        <dbReference type="PROSITE-ProRule" id="PRU00283"/>
    </source>
</evidence>
<dbReference type="InterPro" id="IPR027417">
    <property type="entry name" value="P-loop_NTPase"/>
</dbReference>
<protein>
    <recommendedName>
        <fullName evidence="8">Kinesin-like protein</fullName>
    </recommendedName>
</protein>
<dbReference type="InterPro" id="IPR036961">
    <property type="entry name" value="Kinesin_motor_dom_sf"/>
</dbReference>
<gene>
    <name evidence="10" type="ORF">DUNSADRAFT_15189</name>
</gene>
<dbReference type="InterPro" id="IPR027640">
    <property type="entry name" value="Kinesin-like_fam"/>
</dbReference>
<reference evidence="10" key="1">
    <citation type="submission" date="2017-08" db="EMBL/GenBank/DDBJ databases">
        <authorList>
            <person name="Polle J.E."/>
            <person name="Barry K."/>
            <person name="Cushman J."/>
            <person name="Schmutz J."/>
            <person name="Tran D."/>
            <person name="Hathwaick L.T."/>
            <person name="Yim W.C."/>
            <person name="Jenkins J."/>
            <person name="Mckie-Krisberg Z.M."/>
            <person name="Prochnik S."/>
            <person name="Lindquist E."/>
            <person name="Dockter R.B."/>
            <person name="Adam C."/>
            <person name="Molina H."/>
            <person name="Bunkerborg J."/>
            <person name="Jin E."/>
            <person name="Buchheim M."/>
            <person name="Magnuson J."/>
        </authorList>
    </citation>
    <scope>NUCLEOTIDE SEQUENCE</scope>
    <source>
        <strain evidence="10">CCAP 19/18</strain>
    </source>
</reference>
<dbReference type="PROSITE" id="PS00411">
    <property type="entry name" value="KINESIN_MOTOR_1"/>
    <property type="match status" value="1"/>
</dbReference>
<keyword evidence="6 8" id="KW-0505">Motor protein</keyword>
<keyword evidence="3 8" id="KW-0547">Nucleotide-binding</keyword>
<keyword evidence="11" id="KW-1185">Reference proteome</keyword>
<keyword evidence="5" id="KW-0175">Coiled coil</keyword>
<dbReference type="Pfam" id="PF00225">
    <property type="entry name" value="Kinesin"/>
    <property type="match status" value="3"/>
</dbReference>
<evidence type="ECO:0000256" key="5">
    <source>
        <dbReference type="ARBA" id="ARBA00023054"/>
    </source>
</evidence>
<evidence type="ECO:0000256" key="4">
    <source>
        <dbReference type="ARBA" id="ARBA00022840"/>
    </source>
</evidence>
<dbReference type="PANTHER" id="PTHR47969:SF15">
    <property type="entry name" value="CHROMOSOME-ASSOCIATED KINESIN KIF4A-RELATED"/>
    <property type="match status" value="1"/>
</dbReference>